<dbReference type="EMBL" id="CP001045">
    <property type="protein sequence ID" value="ACC74951.1"/>
    <property type="molecule type" value="Genomic_DNA"/>
</dbReference>
<name>B2JVH4_PARP8</name>
<keyword evidence="3" id="KW-1185">Reference proteome</keyword>
<feature type="compositionally biased region" description="Low complexity" evidence="1">
    <location>
        <begin position="108"/>
        <end position="123"/>
    </location>
</feature>
<protein>
    <submittedName>
        <fullName evidence="2">Uncharacterized protein</fullName>
    </submittedName>
</protein>
<keyword evidence="2" id="KW-0614">Plasmid</keyword>
<organism evidence="2 3">
    <name type="scientific">Paraburkholderia phymatum (strain DSM 17167 / CIP 108236 / LMG 21445 / STM815)</name>
    <name type="common">Burkholderia phymatum</name>
    <dbReference type="NCBI Taxonomy" id="391038"/>
    <lineage>
        <taxon>Bacteria</taxon>
        <taxon>Pseudomonadati</taxon>
        <taxon>Pseudomonadota</taxon>
        <taxon>Betaproteobacteria</taxon>
        <taxon>Burkholderiales</taxon>
        <taxon>Burkholderiaceae</taxon>
        <taxon>Paraburkholderia</taxon>
    </lineage>
</organism>
<evidence type="ECO:0000313" key="2">
    <source>
        <dbReference type="EMBL" id="ACC74951.1"/>
    </source>
</evidence>
<dbReference type="AlphaFoldDB" id="B2JVH4"/>
<dbReference type="KEGG" id="bph:Bphy_5887"/>
<geneLocation type="plasmid" evidence="2 3">
    <name>pBPHY01</name>
</geneLocation>
<reference evidence="3" key="1">
    <citation type="journal article" date="2014" name="Stand. Genomic Sci.">
        <title>Complete genome sequence of Burkholderia phymatum STM815(T), a broad host range and efficient nitrogen-fixing symbiont of Mimosa species.</title>
        <authorList>
            <person name="Moulin L."/>
            <person name="Klonowska A."/>
            <person name="Caroline B."/>
            <person name="Booth K."/>
            <person name="Vriezen J.A."/>
            <person name="Melkonian R."/>
            <person name="James E.K."/>
            <person name="Young J.P."/>
            <person name="Bena G."/>
            <person name="Hauser L."/>
            <person name="Land M."/>
            <person name="Kyrpides N."/>
            <person name="Bruce D."/>
            <person name="Chain P."/>
            <person name="Copeland A."/>
            <person name="Pitluck S."/>
            <person name="Woyke T."/>
            <person name="Lizotte-Waniewski M."/>
            <person name="Bristow J."/>
            <person name="Riley M."/>
        </authorList>
    </citation>
    <scope>NUCLEOTIDE SEQUENCE [LARGE SCALE GENOMIC DNA]</scope>
    <source>
        <strain evidence="3">DSM 17167 / CIP 108236 / LMG 21445 / STM815</strain>
        <plasmid evidence="3">Plasmid pBPHY01</plasmid>
    </source>
</reference>
<dbReference type="Proteomes" id="UP000001192">
    <property type="component" value="Plasmid pBPHY01"/>
</dbReference>
<sequence>MCARMMIERMAFLQTNAVIAIVRINRRSPTATLSIRARQFRHQRSRGKVHQDRLFAKRQPAVPRRVFLTSHEKQQDHSNDDMNPKGCLLQIREVMSHVSLPLKSPTVSGSWMGSGSPSLSSRQ</sequence>
<accession>B2JVH4</accession>
<evidence type="ECO:0000256" key="1">
    <source>
        <dbReference type="SAM" id="MobiDB-lite"/>
    </source>
</evidence>
<gene>
    <name evidence="2" type="ordered locus">Bphy_5887</name>
</gene>
<proteinExistence type="predicted"/>
<dbReference type="HOGENOM" id="CLU_2010983_0_0_4"/>
<feature type="region of interest" description="Disordered" evidence="1">
    <location>
        <begin position="103"/>
        <end position="123"/>
    </location>
</feature>
<evidence type="ECO:0000313" key="3">
    <source>
        <dbReference type="Proteomes" id="UP000001192"/>
    </source>
</evidence>